<keyword evidence="2" id="KW-0597">Phosphoprotein</keyword>
<dbReference type="SUPFAM" id="SSF52151">
    <property type="entry name" value="FabD/lysophospholipase-like"/>
    <property type="match status" value="1"/>
</dbReference>
<sequence length="328" mass="35496">MSESASARPVVFCFAGQGAQYFRMAADLYEQEPVFRDWMRIGDALLRDRFGYSLIAEIYGPDRRIGDPFDRLAVSHPALFLVQYAVARAVMQRGLRPDLLLGVSLGEFVAMSVAGMLPFEEALLHVADQPARFEASCAPGGMVAALAPPALWREEPELAQNSEIAGISSDGHFVLSAPAGALETIEATLRARSVAFQRLPVGFAFHSRWIDPAAEACRAASAGLRLAAPFWPCWSSCLGGPLDPANLPPDFLWRIVRDPMDLRGCFTVLEKRGWEERGGARYVDLSPSGTLAALARQNKAASSASQTLALLSPFGGNMKRLEGVGKTV</sequence>
<evidence type="ECO:0000313" key="5">
    <source>
        <dbReference type="Proteomes" id="UP000006746"/>
    </source>
</evidence>
<evidence type="ECO:0000256" key="1">
    <source>
        <dbReference type="ARBA" id="ARBA00022450"/>
    </source>
</evidence>
<proteinExistence type="predicted"/>
<dbReference type="InterPro" id="IPR014043">
    <property type="entry name" value="Acyl_transferase_dom"/>
</dbReference>
<dbReference type="GO" id="GO:0071770">
    <property type="term" value="P:DIM/DIP cell wall layer assembly"/>
    <property type="evidence" value="ECO:0007669"/>
    <property type="project" value="TreeGrafter"/>
</dbReference>
<dbReference type="GO" id="GO:0004312">
    <property type="term" value="F:fatty acid synthase activity"/>
    <property type="evidence" value="ECO:0007669"/>
    <property type="project" value="TreeGrafter"/>
</dbReference>
<evidence type="ECO:0000313" key="4">
    <source>
        <dbReference type="EMBL" id="EKE72307.1"/>
    </source>
</evidence>
<dbReference type="GO" id="GO:0006633">
    <property type="term" value="P:fatty acid biosynthetic process"/>
    <property type="evidence" value="ECO:0007669"/>
    <property type="project" value="TreeGrafter"/>
</dbReference>
<keyword evidence="5" id="KW-1185">Reference proteome</keyword>
<dbReference type="AlphaFoldDB" id="K2JBX4"/>
<organism evidence="4 5">
    <name type="scientific">Oceanibaculum indicum P24</name>
    <dbReference type="NCBI Taxonomy" id="1207063"/>
    <lineage>
        <taxon>Bacteria</taxon>
        <taxon>Pseudomonadati</taxon>
        <taxon>Pseudomonadota</taxon>
        <taxon>Alphaproteobacteria</taxon>
        <taxon>Rhodospirillales</taxon>
        <taxon>Oceanibaculaceae</taxon>
        <taxon>Oceanibaculum</taxon>
    </lineage>
</organism>
<feature type="domain" description="Malonyl-CoA:ACP transacylase (MAT)" evidence="3">
    <location>
        <begin position="13"/>
        <end position="314"/>
    </location>
</feature>
<accession>K2JBX4</accession>
<dbReference type="EMBL" id="AMRL01000020">
    <property type="protein sequence ID" value="EKE72307.1"/>
    <property type="molecule type" value="Genomic_DNA"/>
</dbReference>
<dbReference type="Proteomes" id="UP000006746">
    <property type="component" value="Unassembled WGS sequence"/>
</dbReference>
<name>K2JBX4_9PROT</name>
<dbReference type="eggNOG" id="COG3321">
    <property type="taxonomic scope" value="Bacteria"/>
</dbReference>
<dbReference type="GO" id="GO:0005737">
    <property type="term" value="C:cytoplasm"/>
    <property type="evidence" value="ECO:0007669"/>
    <property type="project" value="TreeGrafter"/>
</dbReference>
<dbReference type="RefSeq" id="WP_008945419.1">
    <property type="nucleotide sequence ID" value="NZ_AMRL01000020.1"/>
</dbReference>
<protein>
    <submittedName>
        <fullName evidence="4">Polyketide synthase</fullName>
    </submittedName>
</protein>
<comment type="caution">
    <text evidence="4">The sequence shown here is derived from an EMBL/GenBank/DDBJ whole genome shotgun (WGS) entry which is preliminary data.</text>
</comment>
<dbReference type="STRING" id="1207063.P24_14075"/>
<dbReference type="PANTHER" id="PTHR43775:SF37">
    <property type="entry name" value="SI:DKEY-61P9.11"/>
    <property type="match status" value="1"/>
</dbReference>
<dbReference type="InterPro" id="IPR016035">
    <property type="entry name" value="Acyl_Trfase/lysoPLipase"/>
</dbReference>
<dbReference type="InterPro" id="IPR001227">
    <property type="entry name" value="Ac_transferase_dom_sf"/>
</dbReference>
<dbReference type="InterPro" id="IPR050091">
    <property type="entry name" value="PKS_NRPS_Biosynth_Enz"/>
</dbReference>
<dbReference type="Gene3D" id="3.40.366.10">
    <property type="entry name" value="Malonyl-Coenzyme A Acyl Carrier Protein, domain 2"/>
    <property type="match status" value="1"/>
</dbReference>
<dbReference type="Pfam" id="PF00698">
    <property type="entry name" value="Acyl_transf_1"/>
    <property type="match status" value="1"/>
</dbReference>
<keyword evidence="1" id="KW-0596">Phosphopantetheine</keyword>
<dbReference type="PANTHER" id="PTHR43775">
    <property type="entry name" value="FATTY ACID SYNTHASE"/>
    <property type="match status" value="1"/>
</dbReference>
<gene>
    <name evidence="4" type="ORF">P24_14075</name>
</gene>
<evidence type="ECO:0000256" key="2">
    <source>
        <dbReference type="ARBA" id="ARBA00022553"/>
    </source>
</evidence>
<evidence type="ECO:0000259" key="3">
    <source>
        <dbReference type="SMART" id="SM00827"/>
    </source>
</evidence>
<dbReference type="GO" id="GO:0005886">
    <property type="term" value="C:plasma membrane"/>
    <property type="evidence" value="ECO:0007669"/>
    <property type="project" value="TreeGrafter"/>
</dbReference>
<dbReference type="SMART" id="SM00827">
    <property type="entry name" value="PKS_AT"/>
    <property type="match status" value="1"/>
</dbReference>
<reference evidence="4 5" key="1">
    <citation type="journal article" date="2012" name="J. Bacteriol.">
        <title>Genome Sequence of Oceanibaculum indicum Type Strain P24.</title>
        <authorList>
            <person name="Lai Q."/>
            <person name="Shao Z."/>
        </authorList>
    </citation>
    <scope>NUCLEOTIDE SEQUENCE [LARGE SCALE GENOMIC DNA]</scope>
    <source>
        <strain evidence="4 5">P24</strain>
    </source>
</reference>